<dbReference type="Gene3D" id="3.40.50.720">
    <property type="entry name" value="NAD(P)-binding Rossmann-like Domain"/>
    <property type="match status" value="1"/>
</dbReference>
<evidence type="ECO:0000256" key="14">
    <source>
        <dbReference type="ARBA" id="ARBA00049556"/>
    </source>
</evidence>
<dbReference type="GO" id="GO:0016853">
    <property type="term" value="F:isomerase activity"/>
    <property type="evidence" value="ECO:0007669"/>
    <property type="project" value="UniProtKB-KW"/>
</dbReference>
<dbReference type="SUPFAM" id="SSF51735">
    <property type="entry name" value="NAD(P)-binding Rossmann-fold domains"/>
    <property type="match status" value="1"/>
</dbReference>
<evidence type="ECO:0000256" key="11">
    <source>
        <dbReference type="ARBA" id="ARBA00023235"/>
    </source>
</evidence>
<evidence type="ECO:0000256" key="3">
    <source>
        <dbReference type="ARBA" id="ARBA00005086"/>
    </source>
</evidence>
<evidence type="ECO:0000256" key="4">
    <source>
        <dbReference type="ARBA" id="ARBA00009463"/>
    </source>
</evidence>
<dbReference type="Gene3D" id="1.10.1040.50">
    <property type="match status" value="1"/>
</dbReference>
<comment type="pathway">
    <text evidence="3">Lipid metabolism; butanoate metabolism.</text>
</comment>
<keyword evidence="9" id="KW-0443">Lipid metabolism</keyword>
<keyword evidence="8" id="KW-0520">NAD</keyword>
<evidence type="ECO:0000259" key="16">
    <source>
        <dbReference type="Pfam" id="PF02737"/>
    </source>
</evidence>
<dbReference type="UniPathway" id="UPA00659"/>
<evidence type="ECO:0000313" key="17">
    <source>
        <dbReference type="EMBL" id="MVU81181.1"/>
    </source>
</evidence>
<evidence type="ECO:0000256" key="10">
    <source>
        <dbReference type="ARBA" id="ARBA00023140"/>
    </source>
</evidence>
<feature type="domain" description="3-hydroxyacyl-CoA dehydrogenase NAD binding" evidence="16">
    <location>
        <begin position="296"/>
        <end position="472"/>
    </location>
</feature>
<dbReference type="GO" id="GO:0006635">
    <property type="term" value="P:fatty acid beta-oxidation"/>
    <property type="evidence" value="ECO:0007669"/>
    <property type="project" value="UniProtKB-UniPathway"/>
</dbReference>
<dbReference type="InterPro" id="IPR006176">
    <property type="entry name" value="3-OHacyl-CoA_DH_NAD-bd"/>
</dbReference>
<keyword evidence="12" id="KW-0456">Lyase</keyword>
<dbReference type="GO" id="GO:0004300">
    <property type="term" value="F:enoyl-CoA hydratase activity"/>
    <property type="evidence" value="ECO:0007669"/>
    <property type="project" value="UniProtKB-ARBA"/>
</dbReference>
<evidence type="ECO:0000256" key="7">
    <source>
        <dbReference type="ARBA" id="ARBA00023002"/>
    </source>
</evidence>
<dbReference type="Pfam" id="PF00378">
    <property type="entry name" value="ECH_1"/>
    <property type="match status" value="1"/>
</dbReference>
<dbReference type="SUPFAM" id="SSF48179">
    <property type="entry name" value="6-phosphogluconate dehydrogenase C-terminal domain-like"/>
    <property type="match status" value="2"/>
</dbReference>
<keyword evidence="7" id="KW-0560">Oxidoreductase</keyword>
<dbReference type="Pfam" id="PF00725">
    <property type="entry name" value="3HCDH"/>
    <property type="match status" value="1"/>
</dbReference>
<dbReference type="RefSeq" id="WP_157390802.1">
    <property type="nucleotide sequence ID" value="NZ_WRPP01000006.1"/>
</dbReference>
<organism evidence="17 18">
    <name type="scientific">Nocardia terrae</name>
    <dbReference type="NCBI Taxonomy" id="2675851"/>
    <lineage>
        <taxon>Bacteria</taxon>
        <taxon>Bacillati</taxon>
        <taxon>Actinomycetota</taxon>
        <taxon>Actinomycetes</taxon>
        <taxon>Mycobacteriales</taxon>
        <taxon>Nocardiaceae</taxon>
        <taxon>Nocardia</taxon>
    </lineage>
</organism>
<dbReference type="EMBL" id="WRPP01000006">
    <property type="protein sequence ID" value="MVU81181.1"/>
    <property type="molecule type" value="Genomic_DNA"/>
</dbReference>
<evidence type="ECO:0000256" key="12">
    <source>
        <dbReference type="ARBA" id="ARBA00023239"/>
    </source>
</evidence>
<dbReference type="Gene3D" id="3.90.226.10">
    <property type="entry name" value="2-enoyl-CoA Hydratase, Chain A, domain 1"/>
    <property type="match status" value="1"/>
</dbReference>
<dbReference type="GO" id="GO:0070403">
    <property type="term" value="F:NAD+ binding"/>
    <property type="evidence" value="ECO:0007669"/>
    <property type="project" value="InterPro"/>
</dbReference>
<dbReference type="Pfam" id="PF02737">
    <property type="entry name" value="3HCDH_N"/>
    <property type="match status" value="1"/>
</dbReference>
<comment type="subcellular location">
    <subcellularLocation>
        <location evidence="1">Peroxisome</location>
    </subcellularLocation>
</comment>
<gene>
    <name evidence="17" type="ORF">GPX89_28545</name>
</gene>
<evidence type="ECO:0000256" key="1">
    <source>
        <dbReference type="ARBA" id="ARBA00004275"/>
    </source>
</evidence>
<dbReference type="PANTHER" id="PTHR23309">
    <property type="entry name" value="3-HYDROXYACYL-COA DEHYROGENASE"/>
    <property type="match status" value="1"/>
</dbReference>
<dbReference type="InterPro" id="IPR008927">
    <property type="entry name" value="6-PGluconate_DH-like_C_sf"/>
</dbReference>
<comment type="pathway">
    <text evidence="2">Lipid metabolism; fatty acid beta-oxidation.</text>
</comment>
<feature type="domain" description="3-hydroxyacyl-CoA dehydrogenase C-terminal" evidence="15">
    <location>
        <begin position="477"/>
        <end position="570"/>
    </location>
</feature>
<dbReference type="InterPro" id="IPR006108">
    <property type="entry name" value="3HC_DH_C"/>
</dbReference>
<evidence type="ECO:0000256" key="6">
    <source>
        <dbReference type="ARBA" id="ARBA00022963"/>
    </source>
</evidence>
<sequence length="687" mass="73664">MTAQPAMLADTAPVSYSAENRVAVLTIDNPPVNVGTAEVRAGLIAGLTAAQADPDVDSIVLIGSGGHFVSGSDLREFDGPVLEPQLPTVIAAIESSRKPVVAALSGTTLGGGFELALGCDGRIAVAGGVIGLPEITLGMIPGAGGTQRPLRLVGPVRTLELITTGERIPVEQAHREGLIDRIVAGDLRAEAVRFARELPGKRVLRSLPPLESEPGDLERAAAAMLRRTKARPHAVAAVGAVLVGLAEPAECALRHERAEFNRLRRGSEASALRHLFFARRTVRKLNRPSEPRRLEQVGVVGAGTMGSGIARAFAESGIRAIVFDQQDNAAVRAKARLGESYRTAVEAGKLDPDEARRRLDLFETAGNPADLADCDLVVEAVFEDRDVKRAVLSQLDRLLRSEVPIATNTSYLDVDDLATAVGDPGRVVGMHFFSPAHRAEVLEIVRARETSPSALDTALTAANILNKVPIIAGVCDGFIGNRIYNAYRRQCELMLEEGALPDQIDTALTEFGFAMGPFAVADMSGLDIAWRMRTARADRRDPRERYPDVADTLCEQGRFGQKSGAGWYRYEPGSRTPHVDDHVRTLIEASSERKGISRRTFSADEIVDRALVSMANEAALILADRVADRASDIDLMLTLGYGFPAYEGGITHWAGRQDAVSLMRRVHALAVSTGHGFVIGDLDVFAG</sequence>
<evidence type="ECO:0000256" key="13">
    <source>
        <dbReference type="ARBA" id="ARBA00023268"/>
    </source>
</evidence>
<protein>
    <submittedName>
        <fullName evidence="17">Crotonase</fullName>
    </submittedName>
</protein>
<comment type="similarity">
    <text evidence="4">Belongs to the 3-hydroxyacyl-CoA dehydrogenase family.</text>
</comment>
<dbReference type="SUPFAM" id="SSF52096">
    <property type="entry name" value="ClpP/crotonase"/>
    <property type="match status" value="1"/>
</dbReference>
<dbReference type="GO" id="GO:0003857">
    <property type="term" value="F:(3S)-3-hydroxyacyl-CoA dehydrogenase (NAD+) activity"/>
    <property type="evidence" value="ECO:0007669"/>
    <property type="project" value="UniProtKB-EC"/>
</dbReference>
<evidence type="ECO:0000256" key="9">
    <source>
        <dbReference type="ARBA" id="ARBA00023098"/>
    </source>
</evidence>
<dbReference type="FunFam" id="3.40.50.720:FF:000009">
    <property type="entry name" value="Fatty oxidation complex, alpha subunit"/>
    <property type="match status" value="1"/>
</dbReference>
<dbReference type="InterPro" id="IPR001753">
    <property type="entry name" value="Enoyl-CoA_hydra/iso"/>
</dbReference>
<comment type="caution">
    <text evidence="17">The sequence shown here is derived from an EMBL/GenBank/DDBJ whole genome shotgun (WGS) entry which is preliminary data.</text>
</comment>
<evidence type="ECO:0000256" key="8">
    <source>
        <dbReference type="ARBA" id="ARBA00023027"/>
    </source>
</evidence>
<dbReference type="Proteomes" id="UP000466794">
    <property type="component" value="Unassembled WGS sequence"/>
</dbReference>
<keyword evidence="18" id="KW-1185">Reference proteome</keyword>
<keyword evidence="10" id="KW-0576">Peroxisome</keyword>
<reference evidence="17 18" key="1">
    <citation type="submission" date="2019-12" db="EMBL/GenBank/DDBJ databases">
        <title>Nocardia sp. nov. ET3-3 isolated from soil.</title>
        <authorList>
            <person name="Kanchanasin P."/>
            <person name="Tanasupawat S."/>
            <person name="Yuki M."/>
            <person name="Kudo T."/>
        </authorList>
    </citation>
    <scope>NUCLEOTIDE SEQUENCE [LARGE SCALE GENOMIC DNA]</scope>
    <source>
        <strain evidence="17 18">ET3-3</strain>
    </source>
</reference>
<keyword evidence="13" id="KW-0511">Multifunctional enzyme</keyword>
<dbReference type="CDD" id="cd06558">
    <property type="entry name" value="crotonase-like"/>
    <property type="match status" value="1"/>
</dbReference>
<evidence type="ECO:0000313" key="18">
    <source>
        <dbReference type="Proteomes" id="UP000466794"/>
    </source>
</evidence>
<name>A0A7K1V3T0_9NOCA</name>
<evidence type="ECO:0000256" key="2">
    <source>
        <dbReference type="ARBA" id="ARBA00005005"/>
    </source>
</evidence>
<evidence type="ECO:0000256" key="5">
    <source>
        <dbReference type="ARBA" id="ARBA00022832"/>
    </source>
</evidence>
<dbReference type="PANTHER" id="PTHR23309:SF51">
    <property type="entry name" value="3-HYDROXYACYL-COA DEHYDROGENASE-RELATED"/>
    <property type="match status" value="1"/>
</dbReference>
<keyword evidence="5" id="KW-0276">Fatty acid metabolism</keyword>
<dbReference type="InterPro" id="IPR036291">
    <property type="entry name" value="NAD(P)-bd_dom_sf"/>
</dbReference>
<accession>A0A7K1V3T0</accession>
<dbReference type="AlphaFoldDB" id="A0A7K1V3T0"/>
<dbReference type="InterPro" id="IPR029045">
    <property type="entry name" value="ClpP/crotonase-like_dom_sf"/>
</dbReference>
<proteinExistence type="inferred from homology"/>
<keyword evidence="11" id="KW-0413">Isomerase</keyword>
<evidence type="ECO:0000259" key="15">
    <source>
        <dbReference type="Pfam" id="PF00725"/>
    </source>
</evidence>
<keyword evidence="6" id="KW-0442">Lipid degradation</keyword>
<dbReference type="FunFam" id="1.10.1040.50:FF:000006">
    <property type="entry name" value="Peroxisomal bifunctional enzyme"/>
    <property type="match status" value="1"/>
</dbReference>
<comment type="catalytic activity">
    <reaction evidence="14">
        <text>a (3S)-3-hydroxyacyl-CoA + NAD(+) = a 3-oxoacyl-CoA + NADH + H(+)</text>
        <dbReference type="Rhea" id="RHEA:22432"/>
        <dbReference type="ChEBI" id="CHEBI:15378"/>
        <dbReference type="ChEBI" id="CHEBI:57318"/>
        <dbReference type="ChEBI" id="CHEBI:57540"/>
        <dbReference type="ChEBI" id="CHEBI:57945"/>
        <dbReference type="ChEBI" id="CHEBI:90726"/>
        <dbReference type="EC" id="1.1.1.35"/>
    </reaction>
</comment>